<feature type="domain" description="Cupin type-2" evidence="1">
    <location>
        <begin position="52"/>
        <end position="95"/>
    </location>
</feature>
<name>A0A1G8ML98_9BURK</name>
<dbReference type="Proteomes" id="UP000199706">
    <property type="component" value="Unassembled WGS sequence"/>
</dbReference>
<protein>
    <submittedName>
        <fullName evidence="2">Cupin domain-containing protein</fullName>
    </submittedName>
</protein>
<reference evidence="2 3" key="1">
    <citation type="submission" date="2016-10" db="EMBL/GenBank/DDBJ databases">
        <authorList>
            <person name="de Groot N.N."/>
        </authorList>
    </citation>
    <scope>NUCLEOTIDE SEQUENCE [LARGE SCALE GENOMIC DNA]</scope>
    <source>
        <strain evidence="2 3">LMG 2247</strain>
    </source>
</reference>
<dbReference type="EMBL" id="FNCJ01000030">
    <property type="protein sequence ID" value="SDI68654.1"/>
    <property type="molecule type" value="Genomic_DNA"/>
</dbReference>
<dbReference type="Gene3D" id="2.60.120.10">
    <property type="entry name" value="Jelly Rolls"/>
    <property type="match status" value="1"/>
</dbReference>
<proteinExistence type="predicted"/>
<dbReference type="Pfam" id="PF07883">
    <property type="entry name" value="Cupin_2"/>
    <property type="match status" value="1"/>
</dbReference>
<dbReference type="InterPro" id="IPR014710">
    <property type="entry name" value="RmlC-like_jellyroll"/>
</dbReference>
<dbReference type="RefSeq" id="WP_090695265.1">
    <property type="nucleotide sequence ID" value="NZ_CADERL010000042.1"/>
</dbReference>
<dbReference type="AlphaFoldDB" id="A0A1G8ML98"/>
<evidence type="ECO:0000259" key="1">
    <source>
        <dbReference type="Pfam" id="PF07883"/>
    </source>
</evidence>
<dbReference type="SUPFAM" id="SSF51182">
    <property type="entry name" value="RmlC-like cupins"/>
    <property type="match status" value="1"/>
</dbReference>
<dbReference type="OrthoDB" id="116921at2"/>
<accession>A0A1G8ML98</accession>
<evidence type="ECO:0000313" key="2">
    <source>
        <dbReference type="EMBL" id="SDI68654.1"/>
    </source>
</evidence>
<sequence length="124" mass="13829">MRKPIHRKLEVTTDHWALISGRSPTDALSFQSERLQVIFNDTSTPWHDTVARAHRESDEIYIVLEGEMVIAVNDELFNVAAGEVLCVPSGAAHQLMRVEVPHRSLVLRSPSVNDKIVESPSGMS</sequence>
<gene>
    <name evidence="2" type="ORF">SAMN05216466_13027</name>
</gene>
<evidence type="ECO:0000313" key="3">
    <source>
        <dbReference type="Proteomes" id="UP000199706"/>
    </source>
</evidence>
<dbReference type="InterPro" id="IPR011051">
    <property type="entry name" value="RmlC_Cupin_sf"/>
</dbReference>
<organism evidence="2 3">
    <name type="scientific">Paraburkholderia phenazinium</name>
    <dbReference type="NCBI Taxonomy" id="60549"/>
    <lineage>
        <taxon>Bacteria</taxon>
        <taxon>Pseudomonadati</taxon>
        <taxon>Pseudomonadota</taxon>
        <taxon>Betaproteobacteria</taxon>
        <taxon>Burkholderiales</taxon>
        <taxon>Burkholderiaceae</taxon>
        <taxon>Paraburkholderia</taxon>
    </lineage>
</organism>
<dbReference type="InterPro" id="IPR013096">
    <property type="entry name" value="Cupin_2"/>
</dbReference>